<evidence type="ECO:0000313" key="2">
    <source>
        <dbReference type="Proteomes" id="UP001054252"/>
    </source>
</evidence>
<dbReference type="Proteomes" id="UP001054252">
    <property type="component" value="Unassembled WGS sequence"/>
</dbReference>
<name>A0AAV5IMZ7_9ROSI</name>
<keyword evidence="2" id="KW-1185">Reference proteome</keyword>
<accession>A0AAV5IMZ7</accession>
<dbReference type="AlphaFoldDB" id="A0AAV5IMZ7"/>
<comment type="caution">
    <text evidence="1">The sequence shown here is derived from an EMBL/GenBank/DDBJ whole genome shotgun (WGS) entry which is preliminary data.</text>
</comment>
<sequence>MILQYIFGRQPLYYSQNQVHHESFNPEWRNLSKLIPKYKRVNSQP</sequence>
<proteinExistence type="predicted"/>
<organism evidence="1 2">
    <name type="scientific">Rubroshorea leprosula</name>
    <dbReference type="NCBI Taxonomy" id="152421"/>
    <lineage>
        <taxon>Eukaryota</taxon>
        <taxon>Viridiplantae</taxon>
        <taxon>Streptophyta</taxon>
        <taxon>Embryophyta</taxon>
        <taxon>Tracheophyta</taxon>
        <taxon>Spermatophyta</taxon>
        <taxon>Magnoliopsida</taxon>
        <taxon>eudicotyledons</taxon>
        <taxon>Gunneridae</taxon>
        <taxon>Pentapetalae</taxon>
        <taxon>rosids</taxon>
        <taxon>malvids</taxon>
        <taxon>Malvales</taxon>
        <taxon>Dipterocarpaceae</taxon>
        <taxon>Rubroshorea</taxon>
    </lineage>
</organism>
<protein>
    <submittedName>
        <fullName evidence="1">Uncharacterized protein</fullName>
    </submittedName>
</protein>
<evidence type="ECO:0000313" key="1">
    <source>
        <dbReference type="EMBL" id="GKU99985.1"/>
    </source>
</evidence>
<dbReference type="EMBL" id="BPVZ01000015">
    <property type="protein sequence ID" value="GKU99985.1"/>
    <property type="molecule type" value="Genomic_DNA"/>
</dbReference>
<gene>
    <name evidence="1" type="ORF">SLEP1_g12754</name>
</gene>
<reference evidence="1 2" key="1">
    <citation type="journal article" date="2021" name="Commun. Biol.">
        <title>The genome of Shorea leprosula (Dipterocarpaceae) highlights the ecological relevance of drought in aseasonal tropical rainforests.</title>
        <authorList>
            <person name="Ng K.K.S."/>
            <person name="Kobayashi M.J."/>
            <person name="Fawcett J.A."/>
            <person name="Hatakeyama M."/>
            <person name="Paape T."/>
            <person name="Ng C.H."/>
            <person name="Ang C.C."/>
            <person name="Tnah L.H."/>
            <person name="Lee C.T."/>
            <person name="Nishiyama T."/>
            <person name="Sese J."/>
            <person name="O'Brien M.J."/>
            <person name="Copetti D."/>
            <person name="Mohd Noor M.I."/>
            <person name="Ong R.C."/>
            <person name="Putra M."/>
            <person name="Sireger I.Z."/>
            <person name="Indrioko S."/>
            <person name="Kosugi Y."/>
            <person name="Izuno A."/>
            <person name="Isagi Y."/>
            <person name="Lee S.L."/>
            <person name="Shimizu K.K."/>
        </authorList>
    </citation>
    <scope>NUCLEOTIDE SEQUENCE [LARGE SCALE GENOMIC DNA]</scope>
    <source>
        <strain evidence="1">214</strain>
    </source>
</reference>